<dbReference type="AlphaFoldDB" id="X1UVC6"/>
<protein>
    <submittedName>
        <fullName evidence="1">Uncharacterized protein</fullName>
    </submittedName>
</protein>
<sequence>MFCREYGPESAMSTCHLYFVRAKKPSMVSLNARISFRLAENILKYMG</sequence>
<organism evidence="1">
    <name type="scientific">marine sediment metagenome</name>
    <dbReference type="NCBI Taxonomy" id="412755"/>
    <lineage>
        <taxon>unclassified sequences</taxon>
        <taxon>metagenomes</taxon>
        <taxon>ecological metagenomes</taxon>
    </lineage>
</organism>
<gene>
    <name evidence="1" type="ORF">S12H4_61586</name>
</gene>
<feature type="non-terminal residue" evidence="1">
    <location>
        <position position="47"/>
    </location>
</feature>
<name>X1UVC6_9ZZZZ</name>
<dbReference type="EMBL" id="BARW01040935">
    <property type="protein sequence ID" value="GAJ21429.1"/>
    <property type="molecule type" value="Genomic_DNA"/>
</dbReference>
<accession>X1UVC6</accession>
<evidence type="ECO:0000313" key="1">
    <source>
        <dbReference type="EMBL" id="GAJ21429.1"/>
    </source>
</evidence>
<comment type="caution">
    <text evidence="1">The sequence shown here is derived from an EMBL/GenBank/DDBJ whole genome shotgun (WGS) entry which is preliminary data.</text>
</comment>
<proteinExistence type="predicted"/>
<reference evidence="1" key="1">
    <citation type="journal article" date="2014" name="Front. Microbiol.">
        <title>High frequency of phylogenetically diverse reductive dehalogenase-homologous genes in deep subseafloor sedimentary metagenomes.</title>
        <authorList>
            <person name="Kawai M."/>
            <person name="Futagami T."/>
            <person name="Toyoda A."/>
            <person name="Takaki Y."/>
            <person name="Nishi S."/>
            <person name="Hori S."/>
            <person name="Arai W."/>
            <person name="Tsubouchi T."/>
            <person name="Morono Y."/>
            <person name="Uchiyama I."/>
            <person name="Ito T."/>
            <person name="Fujiyama A."/>
            <person name="Inagaki F."/>
            <person name="Takami H."/>
        </authorList>
    </citation>
    <scope>NUCLEOTIDE SEQUENCE</scope>
    <source>
        <strain evidence="1">Expedition CK06-06</strain>
    </source>
</reference>